<reference evidence="1 2" key="2">
    <citation type="submission" date="2024-10" db="EMBL/GenBank/DDBJ databases">
        <authorList>
            <person name="Ryan C."/>
        </authorList>
    </citation>
    <scope>NUCLEOTIDE SEQUENCE [LARGE SCALE GENOMIC DNA]</scope>
</reference>
<organism evidence="1 2">
    <name type="scientific">Urochloa decumbens</name>
    <dbReference type="NCBI Taxonomy" id="240449"/>
    <lineage>
        <taxon>Eukaryota</taxon>
        <taxon>Viridiplantae</taxon>
        <taxon>Streptophyta</taxon>
        <taxon>Embryophyta</taxon>
        <taxon>Tracheophyta</taxon>
        <taxon>Spermatophyta</taxon>
        <taxon>Magnoliopsida</taxon>
        <taxon>Liliopsida</taxon>
        <taxon>Poales</taxon>
        <taxon>Poaceae</taxon>
        <taxon>PACMAD clade</taxon>
        <taxon>Panicoideae</taxon>
        <taxon>Panicodae</taxon>
        <taxon>Paniceae</taxon>
        <taxon>Melinidinae</taxon>
        <taxon>Urochloa</taxon>
    </lineage>
</organism>
<dbReference type="PANTHER" id="PTHR34278:SF11">
    <property type="entry name" value="OS01G0510200 PROTEIN"/>
    <property type="match status" value="1"/>
</dbReference>
<keyword evidence="2" id="KW-1185">Reference proteome</keyword>
<dbReference type="PANTHER" id="PTHR34278">
    <property type="entry name" value="PROTEIN THI031, PUTATIVE-RELATED"/>
    <property type="match status" value="1"/>
</dbReference>
<evidence type="ECO:0000313" key="1">
    <source>
        <dbReference type="EMBL" id="CAL4947074.1"/>
    </source>
</evidence>
<evidence type="ECO:0000313" key="2">
    <source>
        <dbReference type="Proteomes" id="UP001497457"/>
    </source>
</evidence>
<name>A0ABC8YRT0_9POAL</name>
<dbReference type="EMBL" id="OZ075127">
    <property type="protein sequence ID" value="CAL4947074.1"/>
    <property type="molecule type" value="Genomic_DNA"/>
</dbReference>
<dbReference type="Proteomes" id="UP001497457">
    <property type="component" value="Chromosome 17b"/>
</dbReference>
<reference evidence="2" key="1">
    <citation type="submission" date="2024-06" db="EMBL/GenBank/DDBJ databases">
        <authorList>
            <person name="Ryan C."/>
        </authorList>
    </citation>
    <scope>NUCLEOTIDE SEQUENCE [LARGE SCALE GENOMIC DNA]</scope>
</reference>
<accession>A0ABC8YRT0</accession>
<protein>
    <submittedName>
        <fullName evidence="1">Uncharacterized protein</fullName>
    </submittedName>
</protein>
<dbReference type="AlphaFoldDB" id="A0ABC8YRT0"/>
<proteinExistence type="predicted"/>
<gene>
    <name evidence="1" type="ORF">URODEC1_LOCUS36519</name>
</gene>
<sequence length="96" mass="10940">MRREGRQRGWVVCFLGMKARHAVYDGAAVANGGLVRAPRKPTNHSKPSAATAYENHYRAKAEKGRYKFKHDEIKTYRREGRDLLDGDDDDNGADYE</sequence>